<reference evidence="3 4" key="1">
    <citation type="submission" date="2019-07" db="EMBL/GenBank/DDBJ databases">
        <title>Chromosome genome assembly for large yellow croaker.</title>
        <authorList>
            <person name="Xiao S."/>
        </authorList>
    </citation>
    <scope>NUCLEOTIDE SEQUENCE [LARGE SCALE GENOMIC DNA]</scope>
    <source>
        <strain evidence="3">JMULYC20181020</strain>
        <tissue evidence="3">Muscle</tissue>
    </source>
</reference>
<feature type="region of interest" description="Disordered" evidence="1">
    <location>
        <begin position="114"/>
        <end position="140"/>
    </location>
</feature>
<evidence type="ECO:0000313" key="4">
    <source>
        <dbReference type="Proteomes" id="UP000424527"/>
    </source>
</evidence>
<dbReference type="Pfam" id="PF13904">
    <property type="entry name" value="CCDC34"/>
    <property type="match status" value="1"/>
</dbReference>
<protein>
    <submittedName>
        <fullName evidence="3">Coiled-coil domain-containing protein 34</fullName>
    </submittedName>
</protein>
<evidence type="ECO:0000313" key="3">
    <source>
        <dbReference type="EMBL" id="KAE8296471.1"/>
    </source>
</evidence>
<evidence type="ECO:0000259" key="2">
    <source>
        <dbReference type="Pfam" id="PF13904"/>
    </source>
</evidence>
<dbReference type="PANTHER" id="PTHR23247:SF2">
    <property type="entry name" value="COILED-COIL DOMAIN-CONTAINING PROTEIN 34"/>
    <property type="match status" value="1"/>
</dbReference>
<dbReference type="PANTHER" id="PTHR23247">
    <property type="entry name" value="NY-REN-41 ANTIGEN L15 -RELATED"/>
    <property type="match status" value="1"/>
</dbReference>
<accession>A0A6G0IYV3</accession>
<feature type="compositionally biased region" description="Low complexity" evidence="1">
    <location>
        <begin position="129"/>
        <end position="140"/>
    </location>
</feature>
<organism evidence="3 4">
    <name type="scientific">Larimichthys crocea</name>
    <name type="common">Large yellow croaker</name>
    <name type="synonym">Pseudosciaena crocea</name>
    <dbReference type="NCBI Taxonomy" id="215358"/>
    <lineage>
        <taxon>Eukaryota</taxon>
        <taxon>Metazoa</taxon>
        <taxon>Chordata</taxon>
        <taxon>Craniata</taxon>
        <taxon>Vertebrata</taxon>
        <taxon>Euteleostomi</taxon>
        <taxon>Actinopterygii</taxon>
        <taxon>Neopterygii</taxon>
        <taxon>Teleostei</taxon>
        <taxon>Neoteleostei</taxon>
        <taxon>Acanthomorphata</taxon>
        <taxon>Eupercaria</taxon>
        <taxon>Sciaenidae</taxon>
        <taxon>Larimichthys</taxon>
    </lineage>
</organism>
<feature type="domain" description="Coiled-coil" evidence="2">
    <location>
        <begin position="164"/>
        <end position="338"/>
    </location>
</feature>
<feature type="compositionally biased region" description="Polar residues" evidence="1">
    <location>
        <begin position="349"/>
        <end position="365"/>
    </location>
</feature>
<dbReference type="InterPro" id="IPR025259">
    <property type="entry name" value="CCDC34/181"/>
</dbReference>
<feature type="compositionally biased region" description="Polar residues" evidence="1">
    <location>
        <begin position="21"/>
        <end position="33"/>
    </location>
</feature>
<evidence type="ECO:0000256" key="1">
    <source>
        <dbReference type="SAM" id="MobiDB-lite"/>
    </source>
</evidence>
<feature type="compositionally biased region" description="Basic residues" evidence="1">
    <location>
        <begin position="71"/>
        <end position="86"/>
    </location>
</feature>
<dbReference type="EMBL" id="REGW02000005">
    <property type="protein sequence ID" value="KAE8296471.1"/>
    <property type="molecule type" value="Genomic_DNA"/>
</dbReference>
<feature type="region of interest" description="Disordered" evidence="1">
    <location>
        <begin position="1"/>
        <end position="33"/>
    </location>
</feature>
<dbReference type="Proteomes" id="UP000424527">
    <property type="component" value="Unassembled WGS sequence"/>
</dbReference>
<dbReference type="AlphaFoldDB" id="A0A6G0IYV3"/>
<feature type="compositionally biased region" description="Basic and acidic residues" evidence="1">
    <location>
        <begin position="225"/>
        <end position="310"/>
    </location>
</feature>
<gene>
    <name evidence="3" type="ORF">D5F01_LYC05226</name>
</gene>
<name>A0A6G0IYV3_LARCR</name>
<proteinExistence type="predicted"/>
<feature type="region of interest" description="Disordered" evidence="1">
    <location>
        <begin position="225"/>
        <end position="382"/>
    </location>
</feature>
<sequence>MKESTQVEHFGPSQAGFCKPPSQNRGQGAGSNKAQRLLKRLLKATFLQLLEHSQGCLDGGCRAALPLRPKASARPRSKQARGKTSTHPRGLDDGVLSDDEDTFSLLSPIYHDSFDSDEDLEHSPAQQTSPRPSCSVSPVRCELPRTPSEQMLNAAVQPAGSPTLSAWELWLVNKAKEDRLKLEKKAEEERLLKEKQEQQEREQEHKKIVVQEKIQEWLNMKREQEKHEQLVKQSKEEEEIQRQREKQREIEQKAQEKYKHWLQKKNQEKIETEKKEKEEAALKAEQEKERRRRAEEKFKEWLAKADEKSRASPRSPNYPTIPYDKSYPSPSFYNPIPWKPIHVPPPEPSQNKTSKNRKCQQSPSTAFRLRNSASAGPLLHRR</sequence>
<feature type="region of interest" description="Disordered" evidence="1">
    <location>
        <begin position="68"/>
        <end position="98"/>
    </location>
</feature>
<keyword evidence="4" id="KW-1185">Reference proteome</keyword>
<dbReference type="InterPro" id="IPR045323">
    <property type="entry name" value="CCDC34"/>
</dbReference>
<comment type="caution">
    <text evidence="3">The sequence shown here is derived from an EMBL/GenBank/DDBJ whole genome shotgun (WGS) entry which is preliminary data.</text>
</comment>